<dbReference type="SUPFAM" id="SSF48498">
    <property type="entry name" value="Tetracyclin repressor-like, C-terminal domain"/>
    <property type="match status" value="1"/>
</dbReference>
<dbReference type="Pfam" id="PF00440">
    <property type="entry name" value="TetR_N"/>
    <property type="match status" value="1"/>
</dbReference>
<keyword evidence="4" id="KW-0804">Transcription</keyword>
<dbReference type="InterPro" id="IPR036271">
    <property type="entry name" value="Tet_transcr_reg_TetR-rel_C_sf"/>
</dbReference>
<evidence type="ECO:0000256" key="3">
    <source>
        <dbReference type="ARBA" id="ARBA00023125"/>
    </source>
</evidence>
<name>A0A8J3C7S0_9PSEU</name>
<dbReference type="InterPro" id="IPR003012">
    <property type="entry name" value="Tet_transcr_reg_TetR"/>
</dbReference>
<dbReference type="PANTHER" id="PTHR30055">
    <property type="entry name" value="HTH-TYPE TRANSCRIPTIONAL REGULATOR RUTR"/>
    <property type="match status" value="1"/>
</dbReference>
<dbReference type="GO" id="GO:0045892">
    <property type="term" value="P:negative regulation of DNA-templated transcription"/>
    <property type="evidence" value="ECO:0007669"/>
    <property type="project" value="InterPro"/>
</dbReference>
<organism evidence="8 9">
    <name type="scientific">Longimycelium tulufanense</name>
    <dbReference type="NCBI Taxonomy" id="907463"/>
    <lineage>
        <taxon>Bacteria</taxon>
        <taxon>Bacillati</taxon>
        <taxon>Actinomycetota</taxon>
        <taxon>Actinomycetes</taxon>
        <taxon>Pseudonocardiales</taxon>
        <taxon>Pseudonocardiaceae</taxon>
        <taxon>Longimycelium</taxon>
    </lineage>
</organism>
<keyword evidence="3 5" id="KW-0238">DNA-binding</keyword>
<evidence type="ECO:0000256" key="6">
    <source>
        <dbReference type="SAM" id="MobiDB-lite"/>
    </source>
</evidence>
<reference evidence="8" key="2">
    <citation type="submission" date="2020-09" db="EMBL/GenBank/DDBJ databases">
        <authorList>
            <person name="Sun Q."/>
            <person name="Zhou Y."/>
        </authorList>
    </citation>
    <scope>NUCLEOTIDE SEQUENCE</scope>
    <source>
        <strain evidence="8">CGMCC 4.5737</strain>
    </source>
</reference>
<dbReference type="InterPro" id="IPR004111">
    <property type="entry name" value="Repressor_TetR_C"/>
</dbReference>
<feature type="DNA-binding region" description="H-T-H motif" evidence="5">
    <location>
        <begin position="66"/>
        <end position="85"/>
    </location>
</feature>
<dbReference type="InterPro" id="IPR009057">
    <property type="entry name" value="Homeodomain-like_sf"/>
</dbReference>
<accession>A0A8J3C7S0</accession>
<keyword evidence="9" id="KW-1185">Reference proteome</keyword>
<keyword evidence="2" id="KW-0805">Transcription regulation</keyword>
<proteinExistence type="predicted"/>
<dbReference type="GO" id="GO:0000976">
    <property type="term" value="F:transcription cis-regulatory region binding"/>
    <property type="evidence" value="ECO:0007669"/>
    <property type="project" value="TreeGrafter"/>
</dbReference>
<dbReference type="PANTHER" id="PTHR30055:SF151">
    <property type="entry name" value="TRANSCRIPTIONAL REGULATORY PROTEIN"/>
    <property type="match status" value="1"/>
</dbReference>
<evidence type="ECO:0000313" key="9">
    <source>
        <dbReference type="Proteomes" id="UP000637578"/>
    </source>
</evidence>
<evidence type="ECO:0000259" key="7">
    <source>
        <dbReference type="PROSITE" id="PS50977"/>
    </source>
</evidence>
<dbReference type="SUPFAM" id="SSF46689">
    <property type="entry name" value="Homeodomain-like"/>
    <property type="match status" value="1"/>
</dbReference>
<dbReference type="GO" id="GO:0046677">
    <property type="term" value="P:response to antibiotic"/>
    <property type="evidence" value="ECO:0007669"/>
    <property type="project" value="InterPro"/>
</dbReference>
<dbReference type="Gene3D" id="1.10.357.10">
    <property type="entry name" value="Tetracycline Repressor, domain 2"/>
    <property type="match status" value="1"/>
</dbReference>
<keyword evidence="1" id="KW-0678">Repressor</keyword>
<dbReference type="PRINTS" id="PR00400">
    <property type="entry name" value="TETREPRESSOR"/>
</dbReference>
<dbReference type="Pfam" id="PF02909">
    <property type="entry name" value="TetR_C_1"/>
    <property type="match status" value="1"/>
</dbReference>
<feature type="region of interest" description="Disordered" evidence="6">
    <location>
        <begin position="1"/>
        <end position="45"/>
    </location>
</feature>
<dbReference type="GO" id="GO:0003700">
    <property type="term" value="F:DNA-binding transcription factor activity"/>
    <property type="evidence" value="ECO:0007669"/>
    <property type="project" value="TreeGrafter"/>
</dbReference>
<dbReference type="EMBL" id="BMMK01000008">
    <property type="protein sequence ID" value="GGM50308.1"/>
    <property type="molecule type" value="Genomic_DNA"/>
</dbReference>
<feature type="compositionally biased region" description="Low complexity" evidence="6">
    <location>
        <begin position="14"/>
        <end position="24"/>
    </location>
</feature>
<evidence type="ECO:0000256" key="1">
    <source>
        <dbReference type="ARBA" id="ARBA00022491"/>
    </source>
</evidence>
<dbReference type="InterPro" id="IPR001647">
    <property type="entry name" value="HTH_TetR"/>
</dbReference>
<evidence type="ECO:0000313" key="8">
    <source>
        <dbReference type="EMBL" id="GGM50308.1"/>
    </source>
</evidence>
<feature type="domain" description="HTH tetR-type" evidence="7">
    <location>
        <begin position="43"/>
        <end position="103"/>
    </location>
</feature>
<reference evidence="8" key="1">
    <citation type="journal article" date="2014" name="Int. J. Syst. Evol. Microbiol.">
        <title>Complete genome sequence of Corynebacterium casei LMG S-19264T (=DSM 44701T), isolated from a smear-ripened cheese.</title>
        <authorList>
            <consortium name="US DOE Joint Genome Institute (JGI-PGF)"/>
            <person name="Walter F."/>
            <person name="Albersmeier A."/>
            <person name="Kalinowski J."/>
            <person name="Ruckert C."/>
        </authorList>
    </citation>
    <scope>NUCLEOTIDE SEQUENCE</scope>
    <source>
        <strain evidence="8">CGMCC 4.5737</strain>
    </source>
</reference>
<protein>
    <submittedName>
        <fullName evidence="8">TetR family transcriptional regulator</fullName>
    </submittedName>
</protein>
<dbReference type="Proteomes" id="UP000637578">
    <property type="component" value="Unassembled WGS sequence"/>
</dbReference>
<comment type="caution">
    <text evidence="8">The sequence shown here is derived from an EMBL/GenBank/DDBJ whole genome shotgun (WGS) entry which is preliminary data.</text>
</comment>
<evidence type="ECO:0000256" key="5">
    <source>
        <dbReference type="PROSITE-ProRule" id="PRU00335"/>
    </source>
</evidence>
<dbReference type="InterPro" id="IPR050109">
    <property type="entry name" value="HTH-type_TetR-like_transc_reg"/>
</dbReference>
<gene>
    <name evidence="8" type="ORF">GCM10012275_21470</name>
</gene>
<dbReference type="PROSITE" id="PS50977">
    <property type="entry name" value="HTH_TETR_2"/>
    <property type="match status" value="1"/>
</dbReference>
<evidence type="ECO:0000256" key="4">
    <source>
        <dbReference type="ARBA" id="ARBA00023163"/>
    </source>
</evidence>
<evidence type="ECO:0000256" key="2">
    <source>
        <dbReference type="ARBA" id="ARBA00023015"/>
    </source>
</evidence>
<dbReference type="AlphaFoldDB" id="A0A8J3C7S0"/>
<sequence length="244" mass="26026">MPARPATPVPSGSGRFRPGAGNRGRAARTHLEEAPVPRPSTPRLSPEHIRRAALEIIDGEGLAALSMRRLATALGVRAASLYNHVPSKEKLLDEVANDIVAGVDAAALEAADWREAVVAWARSYRAALAAHPNIVPFLAREPVEREASLRLADAVHGRLVGAGWPPRQATMIGAAVRYLVLGAALGSFARGFVDDAGVYAERFPNLRQAHLLRAHADEIDHASFELALRALVDGFAAHHPRTGG</sequence>